<comment type="similarity">
    <text evidence="11 12">Belongs to the TonB-dependent receptor family.</text>
</comment>
<keyword evidence="17" id="KW-1185">Reference proteome</keyword>
<gene>
    <name evidence="16" type="ORF">J2W40_003604</name>
</gene>
<keyword evidence="9 11" id="KW-0472">Membrane</keyword>
<dbReference type="Gene3D" id="2.40.170.20">
    <property type="entry name" value="TonB-dependent receptor, beta-barrel domain"/>
    <property type="match status" value="1"/>
</dbReference>
<reference evidence="16 17" key="1">
    <citation type="submission" date="2023-07" db="EMBL/GenBank/DDBJ databases">
        <title>Sorghum-associated microbial communities from plants grown in Nebraska, USA.</title>
        <authorList>
            <person name="Schachtman D."/>
        </authorList>
    </citation>
    <scope>NUCLEOTIDE SEQUENCE [LARGE SCALE GENOMIC DNA]</scope>
    <source>
        <strain evidence="16 17">4256</strain>
    </source>
</reference>
<keyword evidence="8 12" id="KW-0798">TonB box</keyword>
<keyword evidence="13" id="KW-0732">Signal</keyword>
<keyword evidence="10 11" id="KW-0998">Cell outer membrane</keyword>
<keyword evidence="6" id="KW-0408">Iron</keyword>
<evidence type="ECO:0000256" key="5">
    <source>
        <dbReference type="ARBA" id="ARBA00022692"/>
    </source>
</evidence>
<feature type="chain" id="PRO_5046904236" evidence="13">
    <location>
        <begin position="28"/>
        <end position="746"/>
    </location>
</feature>
<evidence type="ECO:0000256" key="8">
    <source>
        <dbReference type="ARBA" id="ARBA00023077"/>
    </source>
</evidence>
<dbReference type="Pfam" id="PF07715">
    <property type="entry name" value="Plug"/>
    <property type="match status" value="1"/>
</dbReference>
<organism evidence="16 17">
    <name type="scientific">Sphingobium xenophagum</name>
    <dbReference type="NCBI Taxonomy" id="121428"/>
    <lineage>
        <taxon>Bacteria</taxon>
        <taxon>Pseudomonadati</taxon>
        <taxon>Pseudomonadota</taxon>
        <taxon>Alphaproteobacteria</taxon>
        <taxon>Sphingomonadales</taxon>
        <taxon>Sphingomonadaceae</taxon>
        <taxon>Sphingobium</taxon>
    </lineage>
</organism>
<dbReference type="PANTHER" id="PTHR32552:SF81">
    <property type="entry name" value="TONB-DEPENDENT OUTER MEMBRANE RECEPTOR"/>
    <property type="match status" value="1"/>
</dbReference>
<evidence type="ECO:0000256" key="9">
    <source>
        <dbReference type="ARBA" id="ARBA00023136"/>
    </source>
</evidence>
<keyword evidence="5 11" id="KW-0812">Transmembrane</keyword>
<evidence type="ECO:0000313" key="16">
    <source>
        <dbReference type="EMBL" id="MDR7156759.1"/>
    </source>
</evidence>
<feature type="signal peptide" evidence="13">
    <location>
        <begin position="1"/>
        <end position="27"/>
    </location>
</feature>
<dbReference type="SUPFAM" id="SSF56935">
    <property type="entry name" value="Porins"/>
    <property type="match status" value="1"/>
</dbReference>
<keyword evidence="2 11" id="KW-0813">Transport</keyword>
<keyword evidence="4" id="KW-0410">Iron transport</keyword>
<comment type="subcellular location">
    <subcellularLocation>
        <location evidence="1 11">Cell outer membrane</location>
        <topology evidence="1 11">Multi-pass membrane protein</topology>
    </subcellularLocation>
</comment>
<evidence type="ECO:0000259" key="14">
    <source>
        <dbReference type="Pfam" id="PF00593"/>
    </source>
</evidence>
<dbReference type="EMBL" id="JAVDWV010000020">
    <property type="protein sequence ID" value="MDR7156759.1"/>
    <property type="molecule type" value="Genomic_DNA"/>
</dbReference>
<dbReference type="CDD" id="cd01347">
    <property type="entry name" value="ligand_gated_channel"/>
    <property type="match status" value="1"/>
</dbReference>
<evidence type="ECO:0000256" key="3">
    <source>
        <dbReference type="ARBA" id="ARBA00022452"/>
    </source>
</evidence>
<protein>
    <submittedName>
        <fullName evidence="16">Outer membrane receptor protein involved in Fe transport</fullName>
    </submittedName>
</protein>
<dbReference type="InterPro" id="IPR012910">
    <property type="entry name" value="Plug_dom"/>
</dbReference>
<evidence type="ECO:0000256" key="4">
    <source>
        <dbReference type="ARBA" id="ARBA00022496"/>
    </source>
</evidence>
<evidence type="ECO:0000313" key="17">
    <source>
        <dbReference type="Proteomes" id="UP001267638"/>
    </source>
</evidence>
<sequence>MKTIMPIKSVSLAALAAATLFAAPVLAQAPAEDSDAIIVTAGKRNEDIRQVAMPISAVTGEQLKAMNANSLSDYITRLPGVVFNDYQPGISEVVIRGVAATTYHEQGQTTVGYYLNEVPIVEPGFPIGIPDIDTFDLQRVEVLRGPQGTLFGSSTLGGLVNYVANVADASKIDAAASGLIGTTKNASGELNYAAKAMINIPLVQDQLALRLVAFQRSDAGYLDNPGIGVNGSNDFRSRGLRGSIVAHLGETTKVTFLSNYQDSKLDDQTYLDLPNPYVRNLPRAETQETDFWMSSLRLDQEVGDIANLTVLGSITKKNNTTIFSYPSPYVTGVTTGDGAAYSLGEADALIKTVEARLASAGEGPFKWLVGISYMQAKKTSYDQIIQAGAGAFIDANPDLFGGFSGAQLTPGDRLYGYYTSSTNEDFGVFGELSFKPIEQFEITLGGRYFDTTAKADVLNQAGALGGYPGGYTPTDSTGSVNQKEDGFTPKVTVAFRPTKDVMAYATYSEGFRVGGINPNAGLLPTIPASYESDTVKNYEAGIKAQTPDGRFAIDLTGFQIDWDDIQARLFGPAPSYFSYVVNAGGARIKGVEFSGTVNLNRMVRFSSNVTYQDAKITEFLPYPFDAAGLGGYPEGTTLPGSSKWSVANSLTLTFADVSGAPTFDVAHRYLSSAPTSFDDVSRRGDFNVFDLRASVGLGEKVRLMAFANNVFDKYGVLNAPFANDAFTPQGSIIRPRTIGLRFDWGL</sequence>
<evidence type="ECO:0000256" key="10">
    <source>
        <dbReference type="ARBA" id="ARBA00023237"/>
    </source>
</evidence>
<keyword evidence="7" id="KW-0406">Ion transport</keyword>
<dbReference type="Pfam" id="PF00593">
    <property type="entry name" value="TonB_dep_Rec_b-barrel"/>
    <property type="match status" value="1"/>
</dbReference>
<dbReference type="PANTHER" id="PTHR32552">
    <property type="entry name" value="FERRICHROME IRON RECEPTOR-RELATED"/>
    <property type="match status" value="1"/>
</dbReference>
<dbReference type="Proteomes" id="UP001267638">
    <property type="component" value="Unassembled WGS sequence"/>
</dbReference>
<dbReference type="InterPro" id="IPR036942">
    <property type="entry name" value="Beta-barrel_TonB_sf"/>
</dbReference>
<evidence type="ECO:0000256" key="1">
    <source>
        <dbReference type="ARBA" id="ARBA00004571"/>
    </source>
</evidence>
<keyword evidence="3 11" id="KW-1134">Transmembrane beta strand</keyword>
<feature type="domain" description="TonB-dependent receptor-like beta-barrel" evidence="14">
    <location>
        <begin position="257"/>
        <end position="710"/>
    </location>
</feature>
<proteinExistence type="inferred from homology"/>
<dbReference type="RefSeq" id="WP_310227301.1">
    <property type="nucleotide sequence ID" value="NZ_JAVDWV010000020.1"/>
</dbReference>
<feature type="domain" description="TonB-dependent receptor plug" evidence="15">
    <location>
        <begin position="48"/>
        <end position="158"/>
    </location>
</feature>
<accession>A0ABU1X629</accession>
<dbReference type="InterPro" id="IPR039426">
    <property type="entry name" value="TonB-dep_rcpt-like"/>
</dbReference>
<evidence type="ECO:0000256" key="2">
    <source>
        <dbReference type="ARBA" id="ARBA00022448"/>
    </source>
</evidence>
<evidence type="ECO:0000259" key="15">
    <source>
        <dbReference type="Pfam" id="PF07715"/>
    </source>
</evidence>
<dbReference type="InterPro" id="IPR000531">
    <property type="entry name" value="Beta-barrel_TonB"/>
</dbReference>
<evidence type="ECO:0000256" key="13">
    <source>
        <dbReference type="SAM" id="SignalP"/>
    </source>
</evidence>
<name>A0ABU1X629_SPHXE</name>
<dbReference type="PROSITE" id="PS52016">
    <property type="entry name" value="TONB_DEPENDENT_REC_3"/>
    <property type="match status" value="1"/>
</dbReference>
<evidence type="ECO:0000256" key="11">
    <source>
        <dbReference type="PROSITE-ProRule" id="PRU01360"/>
    </source>
</evidence>
<evidence type="ECO:0000256" key="6">
    <source>
        <dbReference type="ARBA" id="ARBA00023004"/>
    </source>
</evidence>
<keyword evidence="16" id="KW-0675">Receptor</keyword>
<evidence type="ECO:0000256" key="7">
    <source>
        <dbReference type="ARBA" id="ARBA00023065"/>
    </source>
</evidence>
<comment type="caution">
    <text evidence="16">The sequence shown here is derived from an EMBL/GenBank/DDBJ whole genome shotgun (WGS) entry which is preliminary data.</text>
</comment>
<evidence type="ECO:0000256" key="12">
    <source>
        <dbReference type="RuleBase" id="RU003357"/>
    </source>
</evidence>